<evidence type="ECO:0000313" key="3">
    <source>
        <dbReference type="Proteomes" id="UP001178507"/>
    </source>
</evidence>
<dbReference type="PANTHER" id="PTHR35381:SF1">
    <property type="entry name" value="EF-HAND DOMAIN-CONTAINING PROTEIN"/>
    <property type="match status" value="1"/>
</dbReference>
<feature type="compositionally biased region" description="Pro residues" evidence="1">
    <location>
        <begin position="710"/>
        <end position="719"/>
    </location>
</feature>
<feature type="compositionally biased region" description="Basic and acidic residues" evidence="1">
    <location>
        <begin position="694"/>
        <end position="706"/>
    </location>
</feature>
<comment type="caution">
    <text evidence="2">The sequence shown here is derived from an EMBL/GenBank/DDBJ whole genome shotgun (WGS) entry which is preliminary data.</text>
</comment>
<evidence type="ECO:0000256" key="1">
    <source>
        <dbReference type="SAM" id="MobiDB-lite"/>
    </source>
</evidence>
<feature type="region of interest" description="Disordered" evidence="1">
    <location>
        <begin position="613"/>
        <end position="727"/>
    </location>
</feature>
<protein>
    <submittedName>
        <fullName evidence="2">Uncharacterized protein</fullName>
    </submittedName>
</protein>
<organism evidence="2 3">
    <name type="scientific">Effrenium voratum</name>
    <dbReference type="NCBI Taxonomy" id="2562239"/>
    <lineage>
        <taxon>Eukaryota</taxon>
        <taxon>Sar</taxon>
        <taxon>Alveolata</taxon>
        <taxon>Dinophyceae</taxon>
        <taxon>Suessiales</taxon>
        <taxon>Symbiodiniaceae</taxon>
        <taxon>Effrenium</taxon>
    </lineage>
</organism>
<feature type="compositionally biased region" description="Polar residues" evidence="1">
    <location>
        <begin position="123"/>
        <end position="133"/>
    </location>
</feature>
<evidence type="ECO:0000313" key="2">
    <source>
        <dbReference type="EMBL" id="CAJ1376242.1"/>
    </source>
</evidence>
<keyword evidence="3" id="KW-1185">Reference proteome</keyword>
<proteinExistence type="predicted"/>
<name>A0AA36HVU8_9DINO</name>
<feature type="compositionally biased region" description="Basic and acidic residues" evidence="1">
    <location>
        <begin position="393"/>
        <end position="402"/>
    </location>
</feature>
<feature type="region of interest" description="Disordered" evidence="1">
    <location>
        <begin position="110"/>
        <end position="154"/>
    </location>
</feature>
<feature type="compositionally biased region" description="Low complexity" evidence="1">
    <location>
        <begin position="110"/>
        <end position="122"/>
    </location>
</feature>
<feature type="region of interest" description="Disordered" evidence="1">
    <location>
        <begin position="391"/>
        <end position="422"/>
    </location>
</feature>
<reference evidence="2" key="1">
    <citation type="submission" date="2023-08" db="EMBL/GenBank/DDBJ databases">
        <authorList>
            <person name="Chen Y."/>
            <person name="Shah S."/>
            <person name="Dougan E. K."/>
            <person name="Thang M."/>
            <person name="Chan C."/>
        </authorList>
    </citation>
    <scope>NUCLEOTIDE SEQUENCE</scope>
</reference>
<sequence>MGDADNGAGRLILKVTVEVADNQHATIYVHEGEEAHDLAIQFCLDHDLPDSLVEPLTSHILENLRHVQPELEKAELPRKPSLRQDCWYCGNSVPNDAQFCRRCGNRRAPANGAGGANAAASAPQSVRSRSNESTPKRFGTLSQRAGGGGASADSPRFVQLFQDSVHRKFRMQRLKQQVEKDEEQRLRTSVKVAPGTVRYTAWRPDGQAALGERLYNDAAKRALKLRHLQEVREELRRQQEEQEATFKPAIEVSQRRWQGTARSMADPEGLKKRMKMDRLRHMQEKAELNGCTFKPEIDQKSDEMISQRIARLKITGTLYDSLYEDALKRRERLFKSLQALPPGVTFHPDIGTERCDGETREDFVNRLAYSKSYSDRLTCRRQLGRGWVSLQRKKQETERQSKELGGQPEFHPRTGRGPLVERNKEGLPIGDFLYEHGRGKAAASSQVPEQPSMPKVGANSQQLFEETKQRTYRQLFDWLTSIDPQGQLKAETMCLEGLDADLCAFLQPMASFLHSSGQQLEFAAFCAALDYQRQHAVEPTAHLFTQRSAKIGKVAKCEPPVPKIDQNSARLAMKRRSRSVPLHEQLYRESDIRDARMEERRILAGEAELQECTFHPKLRSRSASQRSAGSPARSSPQSGRRQDSPGLLPSPSPSPREGFAAPDGSDSLRGTQGSCAPRTPRGPGVPGGPGMDRTWQERVGREDKVSLHTPPGPYMPAPSPGSRGAEQEGLNIALPLVMS</sequence>
<dbReference type="EMBL" id="CAUJNA010000375">
    <property type="protein sequence ID" value="CAJ1376242.1"/>
    <property type="molecule type" value="Genomic_DNA"/>
</dbReference>
<dbReference type="AlphaFoldDB" id="A0AA36HVU8"/>
<dbReference type="PANTHER" id="PTHR35381">
    <property type="entry name" value="EF-HAND DOMAIN-CONTAINING PROTEIN"/>
    <property type="match status" value="1"/>
</dbReference>
<accession>A0AA36HVU8</accession>
<feature type="compositionally biased region" description="Low complexity" evidence="1">
    <location>
        <begin position="621"/>
        <end position="647"/>
    </location>
</feature>
<gene>
    <name evidence="2" type="ORF">EVOR1521_LOCUS5351</name>
</gene>
<dbReference type="Proteomes" id="UP001178507">
    <property type="component" value="Unassembled WGS sequence"/>
</dbReference>